<evidence type="ECO:0000313" key="4">
    <source>
        <dbReference type="WBParaSite" id="HPLM_0001310701-mRNA-1"/>
    </source>
</evidence>
<organism evidence="4">
    <name type="scientific">Haemonchus placei</name>
    <name type="common">Barber's pole worm</name>
    <dbReference type="NCBI Taxonomy" id="6290"/>
    <lineage>
        <taxon>Eukaryota</taxon>
        <taxon>Metazoa</taxon>
        <taxon>Ecdysozoa</taxon>
        <taxon>Nematoda</taxon>
        <taxon>Chromadorea</taxon>
        <taxon>Rhabditida</taxon>
        <taxon>Rhabditina</taxon>
        <taxon>Rhabditomorpha</taxon>
        <taxon>Strongyloidea</taxon>
        <taxon>Trichostrongylidae</taxon>
        <taxon>Haemonchus</taxon>
    </lineage>
</organism>
<proteinExistence type="predicted"/>
<evidence type="ECO:0000256" key="1">
    <source>
        <dbReference type="SAM" id="MobiDB-lite"/>
    </source>
</evidence>
<name>A0A0N4WP40_HAEPC</name>
<reference evidence="4" key="1">
    <citation type="submission" date="2017-02" db="UniProtKB">
        <authorList>
            <consortium name="WormBaseParasite"/>
        </authorList>
    </citation>
    <scope>IDENTIFICATION</scope>
</reference>
<gene>
    <name evidence="2" type="ORF">HPLM_LOCUS13099</name>
</gene>
<dbReference type="Proteomes" id="UP000268014">
    <property type="component" value="Unassembled WGS sequence"/>
</dbReference>
<dbReference type="AlphaFoldDB" id="A0A0N4WP40"/>
<reference evidence="2 3" key="2">
    <citation type="submission" date="2018-11" db="EMBL/GenBank/DDBJ databases">
        <authorList>
            <consortium name="Pathogen Informatics"/>
        </authorList>
    </citation>
    <scope>NUCLEOTIDE SEQUENCE [LARGE SCALE GENOMIC DNA]</scope>
    <source>
        <strain evidence="2 3">MHpl1</strain>
    </source>
</reference>
<protein>
    <submittedName>
        <fullName evidence="2 4">Uncharacterized protein</fullName>
    </submittedName>
</protein>
<evidence type="ECO:0000313" key="2">
    <source>
        <dbReference type="EMBL" id="VDO47833.1"/>
    </source>
</evidence>
<accession>A0A0N4WP40</accession>
<dbReference type="WBParaSite" id="HPLM_0001310701-mRNA-1">
    <property type="protein sequence ID" value="HPLM_0001310701-mRNA-1"/>
    <property type="gene ID" value="HPLM_0001310701"/>
</dbReference>
<feature type="region of interest" description="Disordered" evidence="1">
    <location>
        <begin position="1"/>
        <end position="31"/>
    </location>
</feature>
<keyword evidence="3" id="KW-1185">Reference proteome</keyword>
<evidence type="ECO:0000313" key="3">
    <source>
        <dbReference type="Proteomes" id="UP000268014"/>
    </source>
</evidence>
<dbReference type="EMBL" id="UZAF01018080">
    <property type="protein sequence ID" value="VDO47833.1"/>
    <property type="molecule type" value="Genomic_DNA"/>
</dbReference>
<sequence length="72" mass="8346">MRFGKNDARNFPIHSSAERNPEFRAPSLNEDQGGFAKKSKIRWAEHFTMAVADWIPLDVKRTPRRPSTGWSF</sequence>